<organism evidence="2 3">
    <name type="scientific">Tetrabaena socialis</name>
    <dbReference type="NCBI Taxonomy" id="47790"/>
    <lineage>
        <taxon>Eukaryota</taxon>
        <taxon>Viridiplantae</taxon>
        <taxon>Chlorophyta</taxon>
        <taxon>core chlorophytes</taxon>
        <taxon>Chlorophyceae</taxon>
        <taxon>CS clade</taxon>
        <taxon>Chlamydomonadales</taxon>
        <taxon>Tetrabaenaceae</taxon>
        <taxon>Tetrabaena</taxon>
    </lineage>
</organism>
<evidence type="ECO:0000256" key="1">
    <source>
        <dbReference type="SAM" id="SignalP"/>
    </source>
</evidence>
<dbReference type="AlphaFoldDB" id="A0A2J7ZTK5"/>
<proteinExistence type="predicted"/>
<dbReference type="Proteomes" id="UP000236333">
    <property type="component" value="Unassembled WGS sequence"/>
</dbReference>
<dbReference type="EMBL" id="PGGS01000484">
    <property type="protein sequence ID" value="PNH03604.1"/>
    <property type="molecule type" value="Genomic_DNA"/>
</dbReference>
<accession>A0A2J7ZTK5</accession>
<dbReference type="OrthoDB" id="522620at2759"/>
<gene>
    <name evidence="2" type="ORF">TSOC_010324</name>
</gene>
<keyword evidence="1" id="KW-0732">Signal</keyword>
<feature type="chain" id="PRO_5014377863" evidence="1">
    <location>
        <begin position="20"/>
        <end position="79"/>
    </location>
</feature>
<comment type="caution">
    <text evidence="2">The sequence shown here is derived from an EMBL/GenBank/DDBJ whole genome shotgun (WGS) entry which is preliminary data.</text>
</comment>
<feature type="signal peptide" evidence="1">
    <location>
        <begin position="1"/>
        <end position="19"/>
    </location>
</feature>
<evidence type="ECO:0000313" key="2">
    <source>
        <dbReference type="EMBL" id="PNH03604.1"/>
    </source>
</evidence>
<keyword evidence="3" id="KW-1185">Reference proteome</keyword>
<reference evidence="2 3" key="1">
    <citation type="journal article" date="2017" name="Mol. Biol. Evol.">
        <title>The 4-celled Tetrabaena socialis nuclear genome reveals the essential components for genetic control of cell number at the origin of multicellularity in the volvocine lineage.</title>
        <authorList>
            <person name="Featherston J."/>
            <person name="Arakaki Y."/>
            <person name="Hanschen E.R."/>
            <person name="Ferris P.J."/>
            <person name="Michod R.E."/>
            <person name="Olson B.J.S.C."/>
            <person name="Nozaki H."/>
            <person name="Durand P.M."/>
        </authorList>
    </citation>
    <scope>NUCLEOTIDE SEQUENCE [LARGE SCALE GENOMIC DNA]</scope>
    <source>
        <strain evidence="2 3">NIES-571</strain>
    </source>
</reference>
<evidence type="ECO:0000313" key="3">
    <source>
        <dbReference type="Proteomes" id="UP000236333"/>
    </source>
</evidence>
<name>A0A2J7ZTK5_9CHLO</name>
<protein>
    <submittedName>
        <fullName evidence="2">Uncharacterized protein</fullName>
    </submittedName>
</protein>
<sequence>MGWAGWMIGQVVGTSLVLGSLKRQGVIIVQPAAFKNENARVVFTKMVSIGEDMSELIERAYVAAYEKVYPPPAKPAGKR</sequence>